<evidence type="ECO:0000313" key="1">
    <source>
        <dbReference type="EMBL" id="KAK7038147.1"/>
    </source>
</evidence>
<sequence>MLCLTAIYTVVAFEQLPLAGPLSVFLPVTTRSRRRAFVIKDSVIVDCERTLEWKPDMGDSCKLCDFSVVCLLRRVLLEVPFNAPCWLSTAQL</sequence>
<evidence type="ECO:0008006" key="3">
    <source>
        <dbReference type="Google" id="ProtNLM"/>
    </source>
</evidence>
<comment type="caution">
    <text evidence="1">The sequence shown here is derived from an EMBL/GenBank/DDBJ whole genome shotgun (WGS) entry which is preliminary data.</text>
</comment>
<keyword evidence="2" id="KW-1185">Reference proteome</keyword>
<name>A0AAW0CEQ1_9AGAR</name>
<evidence type="ECO:0000313" key="2">
    <source>
        <dbReference type="Proteomes" id="UP001362999"/>
    </source>
</evidence>
<gene>
    <name evidence="1" type="ORF">R3P38DRAFT_2904679</name>
</gene>
<proteinExistence type="predicted"/>
<reference evidence="1 2" key="1">
    <citation type="journal article" date="2024" name="J Genomics">
        <title>Draft genome sequencing and assembly of Favolaschia claudopus CIRM-BRFM 2984 isolated from oak limbs.</title>
        <authorList>
            <person name="Navarro D."/>
            <person name="Drula E."/>
            <person name="Chaduli D."/>
            <person name="Cazenave R."/>
            <person name="Ahrendt S."/>
            <person name="Wang J."/>
            <person name="Lipzen A."/>
            <person name="Daum C."/>
            <person name="Barry K."/>
            <person name="Grigoriev I.V."/>
            <person name="Favel A."/>
            <person name="Rosso M.N."/>
            <person name="Martin F."/>
        </authorList>
    </citation>
    <scope>NUCLEOTIDE SEQUENCE [LARGE SCALE GENOMIC DNA]</scope>
    <source>
        <strain evidence="1 2">CIRM-BRFM 2984</strain>
    </source>
</reference>
<dbReference type="Proteomes" id="UP001362999">
    <property type="component" value="Unassembled WGS sequence"/>
</dbReference>
<protein>
    <recommendedName>
        <fullName evidence="3">Secreted protein</fullName>
    </recommendedName>
</protein>
<accession>A0AAW0CEQ1</accession>
<organism evidence="1 2">
    <name type="scientific">Favolaschia claudopus</name>
    <dbReference type="NCBI Taxonomy" id="2862362"/>
    <lineage>
        <taxon>Eukaryota</taxon>
        <taxon>Fungi</taxon>
        <taxon>Dikarya</taxon>
        <taxon>Basidiomycota</taxon>
        <taxon>Agaricomycotina</taxon>
        <taxon>Agaricomycetes</taxon>
        <taxon>Agaricomycetidae</taxon>
        <taxon>Agaricales</taxon>
        <taxon>Marasmiineae</taxon>
        <taxon>Mycenaceae</taxon>
        <taxon>Favolaschia</taxon>
    </lineage>
</organism>
<dbReference type="AlphaFoldDB" id="A0AAW0CEQ1"/>
<dbReference type="EMBL" id="JAWWNJ010000017">
    <property type="protein sequence ID" value="KAK7038147.1"/>
    <property type="molecule type" value="Genomic_DNA"/>
</dbReference>